<reference evidence="9" key="1">
    <citation type="submission" date="2022-08" db="EMBL/GenBank/DDBJ databases">
        <authorList>
            <person name="Marques A."/>
        </authorList>
    </citation>
    <scope>NUCLEOTIDE SEQUENCE</scope>
    <source>
        <strain evidence="9">RhyPub2mFocal</strain>
        <tissue evidence="9">Leaves</tissue>
    </source>
</reference>
<evidence type="ECO:0000256" key="4">
    <source>
        <dbReference type="ARBA" id="ARBA00023163"/>
    </source>
</evidence>
<dbReference type="GO" id="GO:0090575">
    <property type="term" value="C:RNA polymerase II transcription regulator complex"/>
    <property type="evidence" value="ECO:0007669"/>
    <property type="project" value="TreeGrafter"/>
</dbReference>
<feature type="compositionally biased region" description="Basic residues" evidence="7">
    <location>
        <begin position="45"/>
        <end position="54"/>
    </location>
</feature>
<dbReference type="FunFam" id="1.10.10.10:FF:000008">
    <property type="entry name" value="E2F transcription factor 1"/>
    <property type="match status" value="1"/>
</dbReference>
<feature type="region of interest" description="Disordered" evidence="7">
    <location>
        <begin position="1"/>
        <end position="76"/>
    </location>
</feature>
<comment type="caution">
    <text evidence="9">The sequence shown here is derived from an EMBL/GenBank/DDBJ whole genome shotgun (WGS) entry which is preliminary data.</text>
</comment>
<evidence type="ECO:0000313" key="10">
    <source>
        <dbReference type="Proteomes" id="UP001140206"/>
    </source>
</evidence>
<sequence length="350" mass="39096">MVGDPSKHDRTVVVNASVRRRSPFSIAQPQFPDTPGHTRVVGNKTPRKRKKATKDKRSSESGNGESPRNSARTPTTCRFDSSLARLTEKFLELFNKAPGSSLDLNEAAETLKISKRRLYDITNVLEGIGLAEKKRKNAICWNRNTQEEANSEMDDSVAALKASFEDFKSKEHKLDEQISEMQGRIKRFIEDEKKSLFLTENELKALPCFKNQTLIVVTAPQGTTLEVPDPCQAGARAQRRYRFIVRSNAGPIQIYLVSKVEEHLSSAAENLLACLDADEQSEIVPSSNANSEDIDYWISSDPGLSISDTWDLSPEVQWDHISSDEVPTVPQGRDENSRSALNAPLKPQLK</sequence>
<feature type="compositionally biased region" description="Basic and acidic residues" evidence="7">
    <location>
        <begin position="1"/>
        <end position="11"/>
    </location>
</feature>
<dbReference type="Gene3D" id="6.10.250.540">
    <property type="match status" value="1"/>
</dbReference>
<dbReference type="SUPFAM" id="SSF46785">
    <property type="entry name" value="Winged helix' DNA-binding domain"/>
    <property type="match status" value="1"/>
</dbReference>
<keyword evidence="10" id="KW-1185">Reference proteome</keyword>
<dbReference type="Proteomes" id="UP001140206">
    <property type="component" value="Chromosome 4"/>
</dbReference>
<feature type="domain" description="E2F/DP family winged-helix DNA-binding" evidence="8">
    <location>
        <begin position="78"/>
        <end position="143"/>
    </location>
</feature>
<comment type="similarity">
    <text evidence="1 6">Belongs to the E2F/DP family.</text>
</comment>
<dbReference type="CDD" id="cd14660">
    <property type="entry name" value="E2F_DD"/>
    <property type="match status" value="1"/>
</dbReference>
<evidence type="ECO:0000256" key="7">
    <source>
        <dbReference type="SAM" id="MobiDB-lite"/>
    </source>
</evidence>
<dbReference type="EMBL" id="JAMFTS010000004">
    <property type="protein sequence ID" value="KAJ4766709.1"/>
    <property type="molecule type" value="Genomic_DNA"/>
</dbReference>
<evidence type="ECO:0000259" key="8">
    <source>
        <dbReference type="SMART" id="SM01372"/>
    </source>
</evidence>
<dbReference type="GO" id="GO:0000978">
    <property type="term" value="F:RNA polymerase II cis-regulatory region sequence-specific DNA binding"/>
    <property type="evidence" value="ECO:0007669"/>
    <property type="project" value="InterPro"/>
</dbReference>
<gene>
    <name evidence="9" type="ORF">LUZ62_077084</name>
</gene>
<dbReference type="GO" id="GO:0000981">
    <property type="term" value="F:DNA-binding transcription factor activity, RNA polymerase II-specific"/>
    <property type="evidence" value="ECO:0007669"/>
    <property type="project" value="TreeGrafter"/>
</dbReference>
<dbReference type="Pfam" id="PF16421">
    <property type="entry name" value="E2F_CC-MB"/>
    <property type="match status" value="1"/>
</dbReference>
<dbReference type="PANTHER" id="PTHR12081">
    <property type="entry name" value="TRANSCRIPTION FACTOR E2F"/>
    <property type="match status" value="1"/>
</dbReference>
<keyword evidence="6" id="KW-0539">Nucleus</keyword>
<dbReference type="InterPro" id="IPR037241">
    <property type="entry name" value="E2F-DP_heterodim"/>
</dbReference>
<feature type="compositionally biased region" description="Polar residues" evidence="7">
    <location>
        <begin position="60"/>
        <end position="76"/>
    </location>
</feature>
<dbReference type="InterPro" id="IPR003316">
    <property type="entry name" value="E2F_WHTH_DNA-bd_dom"/>
</dbReference>
<dbReference type="Pfam" id="PF02319">
    <property type="entry name" value="WHD_E2F_TDP"/>
    <property type="match status" value="1"/>
</dbReference>
<feature type="region of interest" description="Disordered" evidence="7">
    <location>
        <begin position="323"/>
        <end position="350"/>
    </location>
</feature>
<evidence type="ECO:0000256" key="5">
    <source>
        <dbReference type="ARBA" id="ARBA00023306"/>
    </source>
</evidence>
<evidence type="ECO:0000256" key="1">
    <source>
        <dbReference type="ARBA" id="ARBA00010940"/>
    </source>
</evidence>
<dbReference type="SUPFAM" id="SSF144074">
    <property type="entry name" value="E2F-DP heterodimerization region"/>
    <property type="match status" value="1"/>
</dbReference>
<dbReference type="PANTHER" id="PTHR12081:SF18">
    <property type="entry name" value="TRANSCRIPTION FACTOR E2F2-RELATED"/>
    <property type="match status" value="1"/>
</dbReference>
<organism evidence="9 10">
    <name type="scientific">Rhynchospora pubera</name>
    <dbReference type="NCBI Taxonomy" id="906938"/>
    <lineage>
        <taxon>Eukaryota</taxon>
        <taxon>Viridiplantae</taxon>
        <taxon>Streptophyta</taxon>
        <taxon>Embryophyta</taxon>
        <taxon>Tracheophyta</taxon>
        <taxon>Spermatophyta</taxon>
        <taxon>Magnoliopsida</taxon>
        <taxon>Liliopsida</taxon>
        <taxon>Poales</taxon>
        <taxon>Cyperaceae</taxon>
        <taxon>Cyperoideae</taxon>
        <taxon>Rhynchosporeae</taxon>
        <taxon>Rhynchospora</taxon>
    </lineage>
</organism>
<keyword evidence="3 6" id="KW-0238">DNA-binding</keyword>
<proteinExistence type="inferred from homology"/>
<keyword evidence="4 6" id="KW-0804">Transcription</keyword>
<dbReference type="InterPro" id="IPR036390">
    <property type="entry name" value="WH_DNA-bd_sf"/>
</dbReference>
<evidence type="ECO:0000313" key="9">
    <source>
        <dbReference type="EMBL" id="KAJ4766709.1"/>
    </source>
</evidence>
<evidence type="ECO:0000256" key="2">
    <source>
        <dbReference type="ARBA" id="ARBA00023015"/>
    </source>
</evidence>
<keyword evidence="2 6" id="KW-0805">Transcription regulation</keyword>
<comment type="subcellular location">
    <subcellularLocation>
        <location evidence="6">Nucleus</location>
    </subcellularLocation>
</comment>
<dbReference type="GO" id="GO:0046983">
    <property type="term" value="F:protein dimerization activity"/>
    <property type="evidence" value="ECO:0007669"/>
    <property type="project" value="InterPro"/>
</dbReference>
<dbReference type="InterPro" id="IPR036388">
    <property type="entry name" value="WH-like_DNA-bd_sf"/>
</dbReference>
<name>A0AAV8DFF0_9POAL</name>
<accession>A0AAV8DFF0</accession>
<dbReference type="SMART" id="SM01372">
    <property type="entry name" value="E2F_TDP"/>
    <property type="match status" value="1"/>
</dbReference>
<dbReference type="Gene3D" id="1.10.10.10">
    <property type="entry name" value="Winged helix-like DNA-binding domain superfamily/Winged helix DNA-binding domain"/>
    <property type="match status" value="1"/>
</dbReference>
<keyword evidence="5" id="KW-0131">Cell cycle</keyword>
<dbReference type="InterPro" id="IPR015633">
    <property type="entry name" value="E2F"/>
</dbReference>
<dbReference type="InterPro" id="IPR032198">
    <property type="entry name" value="E2F_CC-MB"/>
</dbReference>
<evidence type="ECO:0000256" key="6">
    <source>
        <dbReference type="RuleBase" id="RU003796"/>
    </source>
</evidence>
<protein>
    <submittedName>
        <fullName evidence="9">Transcription factor E2FB</fullName>
    </submittedName>
</protein>
<dbReference type="AlphaFoldDB" id="A0AAV8DFF0"/>
<evidence type="ECO:0000256" key="3">
    <source>
        <dbReference type="ARBA" id="ARBA00023125"/>
    </source>
</evidence>